<dbReference type="InterPro" id="IPR013761">
    <property type="entry name" value="SAM/pointed_sf"/>
</dbReference>
<dbReference type="PANTHER" id="PTHR24135">
    <property type="entry name" value="SH3 AND MULTIPLE ANKYRIN REPEAT DOMAINS PROTEIN"/>
    <property type="match status" value="1"/>
</dbReference>
<dbReference type="GO" id="GO:0030160">
    <property type="term" value="F:synaptic receptor adaptor activity"/>
    <property type="evidence" value="ECO:0007669"/>
    <property type="project" value="TreeGrafter"/>
</dbReference>
<dbReference type="GO" id="GO:0014069">
    <property type="term" value="C:postsynaptic density"/>
    <property type="evidence" value="ECO:0007669"/>
    <property type="project" value="TreeGrafter"/>
</dbReference>
<feature type="domain" description="SAM" evidence="1">
    <location>
        <begin position="30"/>
        <end position="92"/>
    </location>
</feature>
<evidence type="ECO:0000313" key="2">
    <source>
        <dbReference type="EnsemblMetazoa" id="CJA42690.1"/>
    </source>
</evidence>
<organism evidence="2 3">
    <name type="scientific">Caenorhabditis japonica</name>
    <dbReference type="NCBI Taxonomy" id="281687"/>
    <lineage>
        <taxon>Eukaryota</taxon>
        <taxon>Metazoa</taxon>
        <taxon>Ecdysozoa</taxon>
        <taxon>Nematoda</taxon>
        <taxon>Chromadorea</taxon>
        <taxon>Rhabditida</taxon>
        <taxon>Rhabditina</taxon>
        <taxon>Rhabditomorpha</taxon>
        <taxon>Rhabditoidea</taxon>
        <taxon>Rhabditidae</taxon>
        <taxon>Peloderinae</taxon>
        <taxon>Caenorhabditis</taxon>
    </lineage>
</organism>
<dbReference type="AlphaFoldDB" id="A0A8R1ISJ0"/>
<dbReference type="FunFam" id="1.10.150.50:FF:000111">
    <property type="entry name" value="Predicted protein"/>
    <property type="match status" value="1"/>
</dbReference>
<dbReference type="InterPro" id="IPR001660">
    <property type="entry name" value="SAM"/>
</dbReference>
<dbReference type="SMART" id="SM00454">
    <property type="entry name" value="SAM"/>
    <property type="match status" value="1"/>
</dbReference>
<dbReference type="PROSITE" id="PS50105">
    <property type="entry name" value="SAM_DOMAIN"/>
    <property type="match status" value="1"/>
</dbReference>
<dbReference type="SUPFAM" id="SSF47769">
    <property type="entry name" value="SAM/Pointed domain"/>
    <property type="match status" value="1"/>
</dbReference>
<dbReference type="EnsemblMetazoa" id="CJA42690.1">
    <property type="protein sequence ID" value="CJA42690.1"/>
    <property type="gene ID" value="WBGene00218538"/>
</dbReference>
<name>A0A8R1ISJ0_CAEJA</name>
<sequence>MSRVRVLPTAFSCKKAGNEISFEHKKVDVWTVEDVIGWLTSLRLSEYSPAFRTQRIDGRSLRQCDRSRFTQLGVTRIAHRQVIESALRGLLQ</sequence>
<dbReference type="Gene3D" id="1.10.150.50">
    <property type="entry name" value="Transcription Factor, Ets-1"/>
    <property type="match status" value="1"/>
</dbReference>
<dbReference type="Pfam" id="PF00536">
    <property type="entry name" value="SAM_1"/>
    <property type="match status" value="1"/>
</dbReference>
<keyword evidence="3" id="KW-1185">Reference proteome</keyword>
<evidence type="ECO:0000259" key="1">
    <source>
        <dbReference type="PROSITE" id="PS50105"/>
    </source>
</evidence>
<reference evidence="3" key="1">
    <citation type="submission" date="2010-08" db="EMBL/GenBank/DDBJ databases">
        <authorList>
            <consortium name="Caenorhabditis japonica Sequencing Consortium"/>
            <person name="Wilson R.K."/>
        </authorList>
    </citation>
    <scope>NUCLEOTIDE SEQUENCE [LARGE SCALE GENOMIC DNA]</scope>
    <source>
        <strain evidence="3">DF5081</strain>
    </source>
</reference>
<dbReference type="GO" id="GO:0045211">
    <property type="term" value="C:postsynaptic membrane"/>
    <property type="evidence" value="ECO:0007669"/>
    <property type="project" value="TreeGrafter"/>
</dbReference>
<dbReference type="GO" id="GO:0035255">
    <property type="term" value="F:ionotropic glutamate receptor binding"/>
    <property type="evidence" value="ECO:0007669"/>
    <property type="project" value="TreeGrafter"/>
</dbReference>
<dbReference type="PANTHER" id="PTHR24135:SF28">
    <property type="entry name" value="LD13733P"/>
    <property type="match status" value="1"/>
</dbReference>
<protein>
    <submittedName>
        <fullName evidence="2">SAM domain-containing protein</fullName>
    </submittedName>
</protein>
<dbReference type="InterPro" id="IPR051569">
    <property type="entry name" value="SHANK"/>
</dbReference>
<evidence type="ECO:0000313" key="3">
    <source>
        <dbReference type="Proteomes" id="UP000005237"/>
    </source>
</evidence>
<proteinExistence type="predicted"/>
<reference evidence="2" key="2">
    <citation type="submission" date="2022-06" db="UniProtKB">
        <authorList>
            <consortium name="EnsemblMetazoa"/>
        </authorList>
    </citation>
    <scope>IDENTIFICATION</scope>
    <source>
        <strain evidence="2">DF5081</strain>
    </source>
</reference>
<accession>A0A8R1ISJ0</accession>
<dbReference type="GO" id="GO:0043197">
    <property type="term" value="C:dendritic spine"/>
    <property type="evidence" value="ECO:0007669"/>
    <property type="project" value="TreeGrafter"/>
</dbReference>
<dbReference type="Proteomes" id="UP000005237">
    <property type="component" value="Unassembled WGS sequence"/>
</dbReference>